<dbReference type="InterPro" id="IPR044865">
    <property type="entry name" value="MRH_dom"/>
</dbReference>
<evidence type="ECO:0000256" key="3">
    <source>
        <dbReference type="ARBA" id="ARBA00022824"/>
    </source>
</evidence>
<dbReference type="AlphaFoldDB" id="A0A843V952"/>
<gene>
    <name evidence="6" type="ORF">Taro_025044</name>
</gene>
<evidence type="ECO:0000256" key="2">
    <source>
        <dbReference type="ARBA" id="ARBA00022729"/>
    </source>
</evidence>
<dbReference type="Proteomes" id="UP000652761">
    <property type="component" value="Unassembled WGS sequence"/>
</dbReference>
<evidence type="ECO:0000313" key="7">
    <source>
        <dbReference type="Proteomes" id="UP000652761"/>
    </source>
</evidence>
<dbReference type="GO" id="GO:0005788">
    <property type="term" value="C:endoplasmic reticulum lumen"/>
    <property type="evidence" value="ECO:0007669"/>
    <property type="project" value="TreeGrafter"/>
</dbReference>
<evidence type="ECO:0000313" key="6">
    <source>
        <dbReference type="EMBL" id="MQL92425.1"/>
    </source>
</evidence>
<dbReference type="Gene3D" id="2.70.130.10">
    <property type="entry name" value="Mannose-6-phosphate receptor binding domain"/>
    <property type="match status" value="1"/>
</dbReference>
<name>A0A843V952_COLES</name>
<dbReference type="PANTHER" id="PTHR15414">
    <property type="entry name" value="OS-9-RELATED"/>
    <property type="match status" value="1"/>
</dbReference>
<keyword evidence="7" id="KW-1185">Reference proteome</keyword>
<sequence length="284" mass="31643">MERTRTAAPGGLPRRTAGGPFYPLRLLLSVHFFAFVSLFCSGAAADQIFSASVGSKLRRISISSGAPFLDISDRFPPALLIMYAVRSFTTLAPVGASRSHGSALLCSARMQSFIPLNVLQDNRQESMVMTNKKGQKYFCYLPVVETKSLKPIIQQNSSNVIVEGDKRIKLRTPDELMEGLKELCFYRRTQEFILGEFDPEATAVFNQNHSEISTLKDPRSKDASQRYHAHLFTNGTACDLTDQPREAEIRFVCSESAVQISSIKEVSTCKYAVTVQCPYICRHP</sequence>
<dbReference type="GO" id="GO:0030970">
    <property type="term" value="P:retrograde protein transport, ER to cytosol"/>
    <property type="evidence" value="ECO:0007669"/>
    <property type="project" value="TreeGrafter"/>
</dbReference>
<protein>
    <recommendedName>
        <fullName evidence="5">MRH domain-containing protein</fullName>
    </recommendedName>
</protein>
<dbReference type="PROSITE" id="PS51914">
    <property type="entry name" value="MRH"/>
    <property type="match status" value="1"/>
</dbReference>
<accession>A0A843V952</accession>
<keyword evidence="2" id="KW-0732">Signal</keyword>
<keyword evidence="4" id="KW-1015">Disulfide bond</keyword>
<proteinExistence type="predicted"/>
<dbReference type="InterPro" id="IPR045149">
    <property type="entry name" value="OS-9-like"/>
</dbReference>
<dbReference type="SUPFAM" id="SSF50911">
    <property type="entry name" value="Mannose 6-phosphate receptor domain"/>
    <property type="match status" value="1"/>
</dbReference>
<dbReference type="OrthoDB" id="448954at2759"/>
<keyword evidence="3" id="KW-0256">Endoplasmic reticulum</keyword>
<evidence type="ECO:0000259" key="5">
    <source>
        <dbReference type="PROSITE" id="PS51914"/>
    </source>
</evidence>
<reference evidence="6" key="1">
    <citation type="submission" date="2017-07" db="EMBL/GenBank/DDBJ databases">
        <title>Taro Niue Genome Assembly and Annotation.</title>
        <authorList>
            <person name="Atibalentja N."/>
            <person name="Keating K."/>
            <person name="Fields C.J."/>
        </authorList>
    </citation>
    <scope>NUCLEOTIDE SEQUENCE</scope>
    <source>
        <strain evidence="6">Niue_2</strain>
        <tissue evidence="6">Leaf</tissue>
    </source>
</reference>
<evidence type="ECO:0000256" key="1">
    <source>
        <dbReference type="ARBA" id="ARBA00004240"/>
    </source>
</evidence>
<evidence type="ECO:0000256" key="4">
    <source>
        <dbReference type="ARBA" id="ARBA00023157"/>
    </source>
</evidence>
<dbReference type="PANTHER" id="PTHR15414:SF0">
    <property type="entry name" value="ENDOPLASMIC RETICULUM LECTIN 1"/>
    <property type="match status" value="1"/>
</dbReference>
<comment type="subcellular location">
    <subcellularLocation>
        <location evidence="1">Endoplasmic reticulum</location>
    </subcellularLocation>
</comment>
<dbReference type="InterPro" id="IPR009011">
    <property type="entry name" value="Man6P_isomerase_rcpt-bd_dom_sf"/>
</dbReference>
<comment type="caution">
    <text evidence="6">The sequence shown here is derived from an EMBL/GenBank/DDBJ whole genome shotgun (WGS) entry which is preliminary data.</text>
</comment>
<organism evidence="6 7">
    <name type="scientific">Colocasia esculenta</name>
    <name type="common">Wild taro</name>
    <name type="synonym">Arum esculentum</name>
    <dbReference type="NCBI Taxonomy" id="4460"/>
    <lineage>
        <taxon>Eukaryota</taxon>
        <taxon>Viridiplantae</taxon>
        <taxon>Streptophyta</taxon>
        <taxon>Embryophyta</taxon>
        <taxon>Tracheophyta</taxon>
        <taxon>Spermatophyta</taxon>
        <taxon>Magnoliopsida</taxon>
        <taxon>Liliopsida</taxon>
        <taxon>Araceae</taxon>
        <taxon>Aroideae</taxon>
        <taxon>Colocasieae</taxon>
        <taxon>Colocasia</taxon>
    </lineage>
</organism>
<dbReference type="GO" id="GO:0030968">
    <property type="term" value="P:endoplasmic reticulum unfolded protein response"/>
    <property type="evidence" value="ECO:0007669"/>
    <property type="project" value="InterPro"/>
</dbReference>
<dbReference type="EMBL" id="NMUH01001445">
    <property type="protein sequence ID" value="MQL92425.1"/>
    <property type="molecule type" value="Genomic_DNA"/>
</dbReference>
<feature type="domain" description="MRH" evidence="5">
    <location>
        <begin position="182"/>
        <end position="283"/>
    </location>
</feature>